<evidence type="ECO:0008006" key="4">
    <source>
        <dbReference type="Google" id="ProtNLM"/>
    </source>
</evidence>
<name>X0VEU7_9ZZZZ</name>
<dbReference type="GO" id="GO:0046872">
    <property type="term" value="F:metal ion binding"/>
    <property type="evidence" value="ECO:0007669"/>
    <property type="project" value="UniProtKB-KW"/>
</dbReference>
<reference evidence="3" key="1">
    <citation type="journal article" date="2014" name="Front. Microbiol.">
        <title>High frequency of phylogenetically diverse reductive dehalogenase-homologous genes in deep subseafloor sedimentary metagenomes.</title>
        <authorList>
            <person name="Kawai M."/>
            <person name="Futagami T."/>
            <person name="Toyoda A."/>
            <person name="Takaki Y."/>
            <person name="Nishi S."/>
            <person name="Hori S."/>
            <person name="Arai W."/>
            <person name="Tsubouchi T."/>
            <person name="Morono Y."/>
            <person name="Uchiyama I."/>
            <person name="Ito T."/>
            <person name="Fujiyama A."/>
            <person name="Inagaki F."/>
            <person name="Takami H."/>
        </authorList>
    </citation>
    <scope>NUCLEOTIDE SEQUENCE</scope>
    <source>
        <strain evidence="3">Expedition CK06-06</strain>
    </source>
</reference>
<comment type="caution">
    <text evidence="3">The sequence shown here is derived from an EMBL/GenBank/DDBJ whole genome shotgun (WGS) entry which is preliminary data.</text>
</comment>
<keyword evidence="1" id="KW-0479">Metal-binding</keyword>
<dbReference type="SUPFAM" id="SSF51556">
    <property type="entry name" value="Metallo-dependent hydrolases"/>
    <property type="match status" value="1"/>
</dbReference>
<dbReference type="AlphaFoldDB" id="X0VEU7"/>
<feature type="non-terminal residue" evidence="3">
    <location>
        <position position="220"/>
    </location>
</feature>
<evidence type="ECO:0000256" key="1">
    <source>
        <dbReference type="ARBA" id="ARBA00022723"/>
    </source>
</evidence>
<gene>
    <name evidence="3" type="ORF">S01H1_22084</name>
</gene>
<sequence length="220" mass="23982">SDCELVDAMGGCVVPGLIDCHTHTVFAGTREGEFVQRLEGKSYAEIAEAGGGIKVTVEAVRAADRDRLVELALPRLRRMLANGVTTVEIKSGYGLTVDDELKMLEAIRRLNELQPIELVGTYLAAHTVPREFAGRVDAYLDSVLDDAVLSRIRREGLAEFCDVFCERTAFDVARSRRVLTTAARFGLKPRLHADQINQMGATILAGEVGAISADHLETID</sequence>
<dbReference type="GO" id="GO:0019556">
    <property type="term" value="P:L-histidine catabolic process to glutamate and formamide"/>
    <property type="evidence" value="ECO:0007669"/>
    <property type="project" value="InterPro"/>
</dbReference>
<accession>X0VEU7</accession>
<protein>
    <recommendedName>
        <fullName evidence="4">Imidazolonepropionase</fullName>
    </recommendedName>
</protein>
<organism evidence="3">
    <name type="scientific">marine sediment metagenome</name>
    <dbReference type="NCBI Taxonomy" id="412755"/>
    <lineage>
        <taxon>unclassified sequences</taxon>
        <taxon>metagenomes</taxon>
        <taxon>ecological metagenomes</taxon>
    </lineage>
</organism>
<dbReference type="InterPro" id="IPR005920">
    <property type="entry name" value="HutI"/>
</dbReference>
<keyword evidence="2" id="KW-0378">Hydrolase</keyword>
<dbReference type="InterPro" id="IPR032466">
    <property type="entry name" value="Metal_Hydrolase"/>
</dbReference>
<evidence type="ECO:0000256" key="2">
    <source>
        <dbReference type="ARBA" id="ARBA00022801"/>
    </source>
</evidence>
<dbReference type="GO" id="GO:0050480">
    <property type="term" value="F:imidazolonepropionase activity"/>
    <property type="evidence" value="ECO:0007669"/>
    <property type="project" value="TreeGrafter"/>
</dbReference>
<evidence type="ECO:0000313" key="3">
    <source>
        <dbReference type="EMBL" id="GAF99050.1"/>
    </source>
</evidence>
<dbReference type="PANTHER" id="PTHR42752:SF1">
    <property type="entry name" value="IMIDAZOLONEPROPIONASE-RELATED"/>
    <property type="match status" value="1"/>
</dbReference>
<feature type="non-terminal residue" evidence="3">
    <location>
        <position position="1"/>
    </location>
</feature>
<dbReference type="PANTHER" id="PTHR42752">
    <property type="entry name" value="IMIDAZOLONEPROPIONASE"/>
    <property type="match status" value="1"/>
</dbReference>
<dbReference type="Gene3D" id="3.20.20.140">
    <property type="entry name" value="Metal-dependent hydrolases"/>
    <property type="match status" value="1"/>
</dbReference>
<dbReference type="GO" id="GO:0005737">
    <property type="term" value="C:cytoplasm"/>
    <property type="evidence" value="ECO:0007669"/>
    <property type="project" value="InterPro"/>
</dbReference>
<dbReference type="EMBL" id="BARS01012379">
    <property type="protein sequence ID" value="GAF99050.1"/>
    <property type="molecule type" value="Genomic_DNA"/>
</dbReference>
<proteinExistence type="predicted"/>